<feature type="region of interest" description="Disordered" evidence="2">
    <location>
        <begin position="795"/>
        <end position="820"/>
    </location>
</feature>
<gene>
    <name evidence="3" type="ORF">Tci_054344</name>
</gene>
<sequence>MALTFADTHNMIAFLTKSDASEAFEQIIDFLNTSVIQYALMVNLTIYVSCIKQFWSFVSLKKTNNVVRLQALIDRRKVIITEDTLMINAQITDLSSHNTKYTSFALIQKVFANIRRVGKGFSRVDTLLFDGMLVPQQVQDDVDATVKDEDVAEPTPPLRTPATTPPPQQELIPSPSQVESTLPPSPHQSPIAQSSSPPPQQPSQHEDISHSAMALLNQLLDTYATQTNKVGTLEQDKIAQAIEITMLKQRARRLEKKRKLKALGFKILRKVGTRQRVESSADTTVDAEDADVQGRLPESQAQVVTTAATTITTALMPKANAPRRRRGVIIQDPEEAATASLSVKSENEVIKQVKRKEKQDNTVMRYQALRRKLITKAQARKNIMVYLKNMAGFKMDFFKEKEIEEEESKENKRKSESSEQKAAKKQRIDEEVKELKRHLQIIPNDEDDVYTEATPLALKVPIVDYEIHIENNKPYYKIIRADGTHQLFLNFISLLRNFDREDLEMLWKIVQERFESLNLKNFSADILLNTLKNMFEKPNVEANIWKNQRGKYGLAKVKSWKLLESCGVHISTFTTTQMILLVERRYHLTRFTLEQMLNNVRLEVEEDSEERMRLCLFQFSLHDQGRTAKLKNDILMVQQHQGIESNVVVDKNIVEPIELVDKEEAMDEEMDNDYNRRIAEDILIDVVSFVYPMDFIILDIKEDECMPVILGTQFLTTTKAKIKVSKGIMTIRAGNCKIGFISTLENPSKIEERIKGVLALQPRWENDPGKLGAAPDSVRRRLWLDSKNWVTDRTPSNLPVVSFNPSTSKRRNRRPSKQPFILKESPCLAAGGNTFPELRDNIQGYVSAAAVNYNQGNSVYRPPEQSYQASTQQNQIVPLNELEKVKRMNEANMKAMQTQINMVKNELRNEMKNSIQASLSNQSNEIKNMMASLLQMNTASTSGSGSLPSNTAANPKDELKAITTRSGLVIDGPTVPTPPPFINPKEDERVEETLTDPDLSEYTIKYQKMLKALLSNKEKLQELANIPLNENCSAVILKKLLEKLGDPRKFLILCGFSELKCKALANLGASFNLMPLSVWKKLGLPELISTRMTLELANRAICTPTGIARDVFVPVGKFTFPPDFVIVDYESDPRVPLILGRPFLRTARALIDVHDSSLKDLIGQSNLADNFVDSKPEMFTDEHALDYSSPLIFDEYDDDFLEFESNVENVYDDHFDSNGEKIKDSKLLIDELDLPCNFLPSEYDSFISQDFSRVDAKPSTNNENKDFDPPFYEPLFFKEVPRSKMLLPFSSENAEKFSNQAFTLLKKLILLDTHILAVPCLYFYPLDQFKYGGIRSS</sequence>
<feature type="compositionally biased region" description="Pro residues" evidence="2">
    <location>
        <begin position="154"/>
        <end position="168"/>
    </location>
</feature>
<organism evidence="3">
    <name type="scientific">Tanacetum cinerariifolium</name>
    <name type="common">Dalmatian daisy</name>
    <name type="synonym">Chrysanthemum cinerariifolium</name>
    <dbReference type="NCBI Taxonomy" id="118510"/>
    <lineage>
        <taxon>Eukaryota</taxon>
        <taxon>Viridiplantae</taxon>
        <taxon>Streptophyta</taxon>
        <taxon>Embryophyta</taxon>
        <taxon>Tracheophyta</taxon>
        <taxon>Spermatophyta</taxon>
        <taxon>Magnoliopsida</taxon>
        <taxon>eudicotyledons</taxon>
        <taxon>Gunneridae</taxon>
        <taxon>Pentapetalae</taxon>
        <taxon>asterids</taxon>
        <taxon>campanulids</taxon>
        <taxon>Asterales</taxon>
        <taxon>Asteraceae</taxon>
        <taxon>Asteroideae</taxon>
        <taxon>Anthemideae</taxon>
        <taxon>Anthemidinae</taxon>
        <taxon>Tanacetum</taxon>
    </lineage>
</organism>
<comment type="caution">
    <text evidence="3">The sequence shown here is derived from an EMBL/GenBank/DDBJ whole genome shotgun (WGS) entry which is preliminary data.</text>
</comment>
<evidence type="ECO:0000256" key="2">
    <source>
        <dbReference type="SAM" id="MobiDB-lite"/>
    </source>
</evidence>
<name>A0A6L2N831_TANCI</name>
<feature type="coiled-coil region" evidence="1">
    <location>
        <begin position="879"/>
        <end position="913"/>
    </location>
</feature>
<keyword evidence="3" id="KW-0548">Nucleotidyltransferase</keyword>
<dbReference type="Gene3D" id="2.40.70.10">
    <property type="entry name" value="Acid Proteases"/>
    <property type="match status" value="2"/>
</dbReference>
<feature type="region of interest" description="Disordered" evidence="2">
    <location>
        <begin position="405"/>
        <end position="428"/>
    </location>
</feature>
<dbReference type="PANTHER" id="PTHR33067:SF35">
    <property type="entry name" value="ASPARTIC PEPTIDASE DDI1-TYPE DOMAIN-CONTAINING PROTEIN"/>
    <property type="match status" value="1"/>
</dbReference>
<dbReference type="GO" id="GO:0003964">
    <property type="term" value="F:RNA-directed DNA polymerase activity"/>
    <property type="evidence" value="ECO:0007669"/>
    <property type="project" value="UniProtKB-KW"/>
</dbReference>
<protein>
    <submittedName>
        <fullName evidence="3">Reverse transcriptase domain-containing protein</fullName>
    </submittedName>
</protein>
<evidence type="ECO:0000256" key="1">
    <source>
        <dbReference type="SAM" id="Coils"/>
    </source>
</evidence>
<dbReference type="EMBL" id="BKCJ010008466">
    <property type="protein sequence ID" value="GEU82366.1"/>
    <property type="molecule type" value="Genomic_DNA"/>
</dbReference>
<keyword evidence="1" id="KW-0175">Coiled coil</keyword>
<accession>A0A6L2N831</accession>
<dbReference type="InterPro" id="IPR021109">
    <property type="entry name" value="Peptidase_aspartic_dom_sf"/>
</dbReference>
<dbReference type="PANTHER" id="PTHR33067">
    <property type="entry name" value="RNA-DIRECTED DNA POLYMERASE-RELATED"/>
    <property type="match status" value="1"/>
</dbReference>
<feature type="compositionally biased region" description="Basic and acidic residues" evidence="2">
    <location>
        <begin position="409"/>
        <end position="428"/>
    </location>
</feature>
<reference evidence="3" key="1">
    <citation type="journal article" date="2019" name="Sci. Rep.">
        <title>Draft genome of Tanacetum cinerariifolium, the natural source of mosquito coil.</title>
        <authorList>
            <person name="Yamashiro T."/>
            <person name="Shiraishi A."/>
            <person name="Satake H."/>
            <person name="Nakayama K."/>
        </authorList>
    </citation>
    <scope>NUCLEOTIDE SEQUENCE</scope>
</reference>
<evidence type="ECO:0000313" key="3">
    <source>
        <dbReference type="EMBL" id="GEU82366.1"/>
    </source>
</evidence>
<proteinExistence type="predicted"/>
<keyword evidence="3" id="KW-0808">Transferase</keyword>
<feature type="region of interest" description="Disordered" evidence="2">
    <location>
        <begin position="148"/>
        <end position="208"/>
    </location>
</feature>
<keyword evidence="3" id="KW-0695">RNA-directed DNA polymerase</keyword>
<dbReference type="CDD" id="cd00303">
    <property type="entry name" value="retropepsin_like"/>
    <property type="match status" value="1"/>
</dbReference>
<feature type="compositionally biased region" description="Polar residues" evidence="2">
    <location>
        <begin position="795"/>
        <end position="807"/>
    </location>
</feature>